<name>B9T0B4_RICCO</name>
<reference evidence="3" key="1">
    <citation type="journal article" date="2010" name="Nat. Biotechnol.">
        <title>Draft genome sequence of the oilseed species Ricinus communis.</title>
        <authorList>
            <person name="Chan A.P."/>
            <person name="Crabtree J."/>
            <person name="Zhao Q."/>
            <person name="Lorenzi H."/>
            <person name="Orvis J."/>
            <person name="Puiu D."/>
            <person name="Melake-Berhan A."/>
            <person name="Jones K.M."/>
            <person name="Redman J."/>
            <person name="Chen G."/>
            <person name="Cahoon E.B."/>
            <person name="Gedil M."/>
            <person name="Stanke M."/>
            <person name="Haas B.J."/>
            <person name="Wortman J.R."/>
            <person name="Fraser-Liggett C.M."/>
            <person name="Ravel J."/>
            <person name="Rabinowicz P.D."/>
        </authorList>
    </citation>
    <scope>NUCLEOTIDE SEQUENCE [LARGE SCALE GENOMIC DNA]</scope>
    <source>
        <strain evidence="3">cv. Hale</strain>
    </source>
</reference>
<dbReference type="EMBL" id="EQ974300">
    <property type="protein sequence ID" value="EEF30702.1"/>
    <property type="molecule type" value="Genomic_DNA"/>
</dbReference>
<gene>
    <name evidence="2" type="ORF">RCOM_0262690</name>
</gene>
<evidence type="ECO:0000256" key="1">
    <source>
        <dbReference type="SAM" id="SignalP"/>
    </source>
</evidence>
<evidence type="ECO:0008006" key="4">
    <source>
        <dbReference type="Google" id="ProtNLM"/>
    </source>
</evidence>
<accession>B9T0B4</accession>
<dbReference type="Proteomes" id="UP000008311">
    <property type="component" value="Unassembled WGS sequence"/>
</dbReference>
<organism evidence="2 3">
    <name type="scientific">Ricinus communis</name>
    <name type="common">Castor bean</name>
    <dbReference type="NCBI Taxonomy" id="3988"/>
    <lineage>
        <taxon>Eukaryota</taxon>
        <taxon>Viridiplantae</taxon>
        <taxon>Streptophyta</taxon>
        <taxon>Embryophyta</taxon>
        <taxon>Tracheophyta</taxon>
        <taxon>Spermatophyta</taxon>
        <taxon>Magnoliopsida</taxon>
        <taxon>eudicotyledons</taxon>
        <taxon>Gunneridae</taxon>
        <taxon>Pentapetalae</taxon>
        <taxon>rosids</taxon>
        <taxon>fabids</taxon>
        <taxon>Malpighiales</taxon>
        <taxon>Euphorbiaceae</taxon>
        <taxon>Acalyphoideae</taxon>
        <taxon>Acalypheae</taxon>
        <taxon>Ricinus</taxon>
    </lineage>
</organism>
<dbReference type="InParanoid" id="B9T0B4"/>
<keyword evidence="3" id="KW-1185">Reference proteome</keyword>
<feature type="chain" id="PRO_5002889874" description="Plant thionin family protein" evidence="1">
    <location>
        <begin position="26"/>
        <end position="93"/>
    </location>
</feature>
<dbReference type="AlphaFoldDB" id="B9T0B4"/>
<protein>
    <recommendedName>
        <fullName evidence="4">Plant thionin family protein</fullName>
    </recommendedName>
</protein>
<sequence>MAIKNKAITAFKICIILIIILFVEANEGEAESLTECAKQCMPSCLQQIAQATLDSCADACSSYCKSLGDGKINPASAESVRNMMKGFAHPVNP</sequence>
<evidence type="ECO:0000313" key="2">
    <source>
        <dbReference type="EMBL" id="EEF30702.1"/>
    </source>
</evidence>
<feature type="signal peptide" evidence="1">
    <location>
        <begin position="1"/>
        <end position="25"/>
    </location>
</feature>
<evidence type="ECO:0000313" key="3">
    <source>
        <dbReference type="Proteomes" id="UP000008311"/>
    </source>
</evidence>
<proteinExistence type="predicted"/>
<keyword evidence="1" id="KW-0732">Signal</keyword>